<dbReference type="CDD" id="cd00303">
    <property type="entry name" value="retropepsin_like"/>
    <property type="match status" value="1"/>
</dbReference>
<dbReference type="AlphaFoldDB" id="A0AAP0B0S7"/>
<gene>
    <name evidence="1" type="ORF">KSP39_PZI019052</name>
</gene>
<dbReference type="Proteomes" id="UP001418222">
    <property type="component" value="Unassembled WGS sequence"/>
</dbReference>
<evidence type="ECO:0000313" key="2">
    <source>
        <dbReference type="Proteomes" id="UP001418222"/>
    </source>
</evidence>
<sequence length="166" mass="18381">MLSHNTTITFGDEDLEGLRLPNHDPLVISAGIGDFCSNVKRMLVDNGSSVDVLFLSTLESMKLTKKHLFPTARLVYGFDNHPVPVQVVITLPITIGEFSKQAAHNVHFIVIDSSSTYNAIFGRPVQSIFRAIPTSPHLAMKFLTIRGVGVIHRVKEESYACYSKQV</sequence>
<dbReference type="PANTHER" id="PTHR33240:SF15">
    <property type="entry name" value="GAG-PRO-LIKE PROTEIN"/>
    <property type="match status" value="1"/>
</dbReference>
<evidence type="ECO:0000313" key="1">
    <source>
        <dbReference type="EMBL" id="KAK8923428.1"/>
    </source>
</evidence>
<comment type="caution">
    <text evidence="1">The sequence shown here is derived from an EMBL/GenBank/DDBJ whole genome shotgun (WGS) entry which is preliminary data.</text>
</comment>
<reference evidence="1 2" key="1">
    <citation type="journal article" date="2022" name="Nat. Plants">
        <title>Genomes of leafy and leafless Platanthera orchids illuminate the evolution of mycoheterotrophy.</title>
        <authorList>
            <person name="Li M.H."/>
            <person name="Liu K.W."/>
            <person name="Li Z."/>
            <person name="Lu H.C."/>
            <person name="Ye Q.L."/>
            <person name="Zhang D."/>
            <person name="Wang J.Y."/>
            <person name="Li Y.F."/>
            <person name="Zhong Z.M."/>
            <person name="Liu X."/>
            <person name="Yu X."/>
            <person name="Liu D.K."/>
            <person name="Tu X.D."/>
            <person name="Liu B."/>
            <person name="Hao Y."/>
            <person name="Liao X.Y."/>
            <person name="Jiang Y.T."/>
            <person name="Sun W.H."/>
            <person name="Chen J."/>
            <person name="Chen Y.Q."/>
            <person name="Ai Y."/>
            <person name="Zhai J.W."/>
            <person name="Wu S.S."/>
            <person name="Zhou Z."/>
            <person name="Hsiao Y.Y."/>
            <person name="Wu W.L."/>
            <person name="Chen Y.Y."/>
            <person name="Lin Y.F."/>
            <person name="Hsu J.L."/>
            <person name="Li C.Y."/>
            <person name="Wang Z.W."/>
            <person name="Zhao X."/>
            <person name="Zhong W.Y."/>
            <person name="Ma X.K."/>
            <person name="Ma L."/>
            <person name="Huang J."/>
            <person name="Chen G.Z."/>
            <person name="Huang M.Z."/>
            <person name="Huang L."/>
            <person name="Peng D.H."/>
            <person name="Luo Y.B."/>
            <person name="Zou S.Q."/>
            <person name="Chen S.P."/>
            <person name="Lan S."/>
            <person name="Tsai W.C."/>
            <person name="Van de Peer Y."/>
            <person name="Liu Z.J."/>
        </authorList>
    </citation>
    <scope>NUCLEOTIDE SEQUENCE [LARGE SCALE GENOMIC DNA]</scope>
    <source>
        <strain evidence="1">Lor287</strain>
    </source>
</reference>
<name>A0AAP0B0S7_9ASPA</name>
<keyword evidence="2" id="KW-1185">Reference proteome</keyword>
<proteinExistence type="predicted"/>
<accession>A0AAP0B0S7</accession>
<dbReference type="Gene3D" id="2.40.70.10">
    <property type="entry name" value="Acid Proteases"/>
    <property type="match status" value="1"/>
</dbReference>
<protein>
    <submittedName>
        <fullName evidence="1">Uncharacterized protein</fullName>
    </submittedName>
</protein>
<dbReference type="PANTHER" id="PTHR33240">
    <property type="entry name" value="OS08G0508500 PROTEIN"/>
    <property type="match status" value="1"/>
</dbReference>
<organism evidence="1 2">
    <name type="scientific">Platanthera zijinensis</name>
    <dbReference type="NCBI Taxonomy" id="2320716"/>
    <lineage>
        <taxon>Eukaryota</taxon>
        <taxon>Viridiplantae</taxon>
        <taxon>Streptophyta</taxon>
        <taxon>Embryophyta</taxon>
        <taxon>Tracheophyta</taxon>
        <taxon>Spermatophyta</taxon>
        <taxon>Magnoliopsida</taxon>
        <taxon>Liliopsida</taxon>
        <taxon>Asparagales</taxon>
        <taxon>Orchidaceae</taxon>
        <taxon>Orchidoideae</taxon>
        <taxon>Orchideae</taxon>
        <taxon>Orchidinae</taxon>
        <taxon>Platanthera</taxon>
    </lineage>
</organism>
<dbReference type="EMBL" id="JBBWWQ010000017">
    <property type="protein sequence ID" value="KAK8923428.1"/>
    <property type="molecule type" value="Genomic_DNA"/>
</dbReference>
<dbReference type="InterPro" id="IPR021109">
    <property type="entry name" value="Peptidase_aspartic_dom_sf"/>
</dbReference>